<dbReference type="Pfam" id="PF00027">
    <property type="entry name" value="cNMP_binding"/>
    <property type="match status" value="1"/>
</dbReference>
<gene>
    <name evidence="10" type="primary">ssuB</name>
    <name evidence="10" type="ORF">ROSSTS7063_01883</name>
</gene>
<dbReference type="Proteomes" id="UP000409147">
    <property type="component" value="Unassembled WGS sequence"/>
</dbReference>
<dbReference type="PROSITE" id="PS50042">
    <property type="entry name" value="CNMP_BINDING_3"/>
    <property type="match status" value="1"/>
</dbReference>
<dbReference type="SMART" id="SM00100">
    <property type="entry name" value="cNMP"/>
    <property type="match status" value="1"/>
</dbReference>
<name>A0A564TPX6_9FIRM</name>
<dbReference type="PANTHER" id="PTHR42788">
    <property type="entry name" value="TAURINE IMPORT ATP-BINDING PROTEIN-RELATED"/>
    <property type="match status" value="1"/>
</dbReference>
<organism evidence="10 11">
    <name type="scientific">Blautia obeum</name>
    <dbReference type="NCBI Taxonomy" id="40520"/>
    <lineage>
        <taxon>Bacteria</taxon>
        <taxon>Bacillati</taxon>
        <taxon>Bacillota</taxon>
        <taxon>Clostridia</taxon>
        <taxon>Lachnospirales</taxon>
        <taxon>Lachnospiraceae</taxon>
        <taxon>Blautia</taxon>
    </lineage>
</organism>
<dbReference type="InterPro" id="IPR003439">
    <property type="entry name" value="ABC_transporter-like_ATP-bd"/>
</dbReference>
<keyword evidence="10" id="KW-0378">Hydrolase</keyword>
<dbReference type="SUPFAM" id="SSF51206">
    <property type="entry name" value="cAMP-binding domain-like"/>
    <property type="match status" value="1"/>
</dbReference>
<dbReference type="PANTHER" id="PTHR42788:SF13">
    <property type="entry name" value="ALIPHATIC SULFONATES IMPORT ATP-BINDING PROTEIN SSUB"/>
    <property type="match status" value="1"/>
</dbReference>
<dbReference type="EC" id="3.6.3.-" evidence="10"/>
<dbReference type="InterPro" id="IPR036390">
    <property type="entry name" value="WH_DNA-bd_sf"/>
</dbReference>
<feature type="domain" description="ABC transporter" evidence="8">
    <location>
        <begin position="3"/>
        <end position="227"/>
    </location>
</feature>
<dbReference type="SUPFAM" id="SSF52540">
    <property type="entry name" value="P-loop containing nucleoside triphosphate hydrolases"/>
    <property type="match status" value="1"/>
</dbReference>
<dbReference type="InterPro" id="IPR012318">
    <property type="entry name" value="HTH_CRP"/>
</dbReference>
<dbReference type="InterPro" id="IPR017871">
    <property type="entry name" value="ABC_transporter-like_CS"/>
</dbReference>
<dbReference type="SMART" id="SM00382">
    <property type="entry name" value="AAA"/>
    <property type="match status" value="1"/>
</dbReference>
<keyword evidence="11" id="KW-1185">Reference proteome</keyword>
<evidence type="ECO:0000313" key="11">
    <source>
        <dbReference type="Proteomes" id="UP000409147"/>
    </source>
</evidence>
<dbReference type="InterPro" id="IPR027417">
    <property type="entry name" value="P-loop_NTPase"/>
</dbReference>
<dbReference type="InterPro" id="IPR003593">
    <property type="entry name" value="AAA+_ATPase"/>
</dbReference>
<dbReference type="InterPro" id="IPR000595">
    <property type="entry name" value="cNMP-bd_dom"/>
</dbReference>
<dbReference type="InterPro" id="IPR018490">
    <property type="entry name" value="cNMP-bd_dom_sf"/>
</dbReference>
<dbReference type="Gene3D" id="2.60.120.10">
    <property type="entry name" value="Jelly Rolls"/>
    <property type="match status" value="1"/>
</dbReference>
<dbReference type="SUPFAM" id="SSF46785">
    <property type="entry name" value="Winged helix' DNA-binding domain"/>
    <property type="match status" value="1"/>
</dbReference>
<keyword evidence="5" id="KW-0238">DNA-binding</keyword>
<feature type="domain" description="HTH crp-type" evidence="9">
    <location>
        <begin position="396"/>
        <end position="463"/>
    </location>
</feature>
<dbReference type="RefSeq" id="WP_144369082.1">
    <property type="nucleotide sequence ID" value="NZ_CABHNB010000028.1"/>
</dbReference>
<accession>A0A564TPX6</accession>
<dbReference type="InterPro" id="IPR014710">
    <property type="entry name" value="RmlC-like_jellyroll"/>
</dbReference>
<keyword evidence="2" id="KW-0547">Nucleotide-binding</keyword>
<dbReference type="Pfam" id="PF13545">
    <property type="entry name" value="HTH_Crp_2"/>
    <property type="match status" value="1"/>
</dbReference>
<sequence>MSVQIRNLCKTFGSKKVLNNLNITLEDGGIYCLMGPSGMGKTTLLRIIMNLETKDSGEITGIDPDVEISSMFQEDRILPMLSAIANVNMMYEKKRPVKEIKEDLSQILPKKCLRQPVCELSGGMKRRVSLARCMHYQGKMIILDEPFTGLDMATKQEVISYILKNRRNRILLVATHGIEDAALLGAKVIHLEDCQELMDEMKAAIPSAQEMEEKIKREQNDLISSAPKQMLMGAGEMSARTYMMQHMAETNLKLLDGIPESEWERMGSILDGRIQEFERGKLIWNIGDTCTEFAVVLNGMVAAYTESLKQVESLVAKFGPGRCFGEMLPLSNAGSPVKVIAAEDSRILFLSREKLMEKPKTMQEAEMKAKIAWNMVFEISDKLEKVSVKLDTTSENTVREKIVKYLNSLPTEKDGTKTMFSMQKETAQYLRVSPEALSKELNDMERKGLIRKEENKVQILQPEFFALRPEAGIRSIHK</sequence>
<dbReference type="PROSITE" id="PS50893">
    <property type="entry name" value="ABC_TRANSPORTER_2"/>
    <property type="match status" value="1"/>
</dbReference>
<keyword evidence="6" id="KW-0804">Transcription</keyword>
<dbReference type="GO" id="GO:0006355">
    <property type="term" value="P:regulation of DNA-templated transcription"/>
    <property type="evidence" value="ECO:0007669"/>
    <property type="project" value="InterPro"/>
</dbReference>
<dbReference type="GO" id="GO:0003677">
    <property type="term" value="F:DNA binding"/>
    <property type="evidence" value="ECO:0007669"/>
    <property type="project" value="UniProtKB-KW"/>
</dbReference>
<keyword evidence="4" id="KW-0805">Transcription regulation</keyword>
<evidence type="ECO:0000313" key="10">
    <source>
        <dbReference type="EMBL" id="VUX09299.1"/>
    </source>
</evidence>
<dbReference type="GO" id="GO:0016887">
    <property type="term" value="F:ATP hydrolysis activity"/>
    <property type="evidence" value="ECO:0007669"/>
    <property type="project" value="InterPro"/>
</dbReference>
<dbReference type="InterPro" id="IPR050166">
    <property type="entry name" value="ABC_transporter_ATP-bind"/>
</dbReference>
<keyword evidence="3 10" id="KW-0067">ATP-binding</keyword>
<dbReference type="Pfam" id="PF00005">
    <property type="entry name" value="ABC_tran"/>
    <property type="match status" value="1"/>
</dbReference>
<dbReference type="GO" id="GO:0005524">
    <property type="term" value="F:ATP binding"/>
    <property type="evidence" value="ECO:0007669"/>
    <property type="project" value="UniProtKB-KW"/>
</dbReference>
<evidence type="ECO:0000259" key="7">
    <source>
        <dbReference type="PROSITE" id="PS50042"/>
    </source>
</evidence>
<dbReference type="PROSITE" id="PS51063">
    <property type="entry name" value="HTH_CRP_2"/>
    <property type="match status" value="1"/>
</dbReference>
<proteinExistence type="predicted"/>
<protein>
    <submittedName>
        <fullName evidence="10">Aliphatic sulfonates import ATP-binding protein SsuB</fullName>
        <ecNumber evidence="10">3.6.3.-</ecNumber>
    </submittedName>
</protein>
<evidence type="ECO:0000256" key="6">
    <source>
        <dbReference type="ARBA" id="ARBA00023163"/>
    </source>
</evidence>
<dbReference type="PROSITE" id="PS00211">
    <property type="entry name" value="ABC_TRANSPORTER_1"/>
    <property type="match status" value="1"/>
</dbReference>
<dbReference type="EMBL" id="CABHNB010000028">
    <property type="protein sequence ID" value="VUX09299.1"/>
    <property type="molecule type" value="Genomic_DNA"/>
</dbReference>
<dbReference type="CDD" id="cd00038">
    <property type="entry name" value="CAP_ED"/>
    <property type="match status" value="1"/>
</dbReference>
<evidence type="ECO:0000256" key="1">
    <source>
        <dbReference type="ARBA" id="ARBA00022448"/>
    </source>
</evidence>
<evidence type="ECO:0000259" key="8">
    <source>
        <dbReference type="PROSITE" id="PS50893"/>
    </source>
</evidence>
<evidence type="ECO:0000256" key="2">
    <source>
        <dbReference type="ARBA" id="ARBA00022741"/>
    </source>
</evidence>
<evidence type="ECO:0000256" key="3">
    <source>
        <dbReference type="ARBA" id="ARBA00022840"/>
    </source>
</evidence>
<evidence type="ECO:0000256" key="4">
    <source>
        <dbReference type="ARBA" id="ARBA00023015"/>
    </source>
</evidence>
<evidence type="ECO:0000259" key="9">
    <source>
        <dbReference type="PROSITE" id="PS51063"/>
    </source>
</evidence>
<reference evidence="10 11" key="1">
    <citation type="submission" date="2019-07" db="EMBL/GenBank/DDBJ databases">
        <authorList>
            <person name="Hibberd C M."/>
            <person name="Gehrig L. J."/>
            <person name="Chang H.-W."/>
            <person name="Venkatesh S."/>
        </authorList>
    </citation>
    <scope>NUCLEOTIDE SEQUENCE [LARGE SCALE GENOMIC DNA]</scope>
    <source>
        <strain evidence="10">Ruminococcus_obeum_SSTS_Bg7063</strain>
    </source>
</reference>
<evidence type="ECO:0000256" key="5">
    <source>
        <dbReference type="ARBA" id="ARBA00023125"/>
    </source>
</evidence>
<dbReference type="Gene3D" id="3.40.50.300">
    <property type="entry name" value="P-loop containing nucleotide triphosphate hydrolases"/>
    <property type="match status" value="1"/>
</dbReference>
<keyword evidence="1" id="KW-0813">Transport</keyword>
<feature type="domain" description="Cyclic nucleotide-binding" evidence="7">
    <location>
        <begin position="254"/>
        <end position="357"/>
    </location>
</feature>
<dbReference type="AlphaFoldDB" id="A0A564TPX6"/>